<feature type="transmembrane region" description="Helical" evidence="1">
    <location>
        <begin position="37"/>
        <end position="56"/>
    </location>
</feature>
<name>T0Y2T7_9ZZZZ</name>
<keyword evidence="1" id="KW-0472">Membrane</keyword>
<evidence type="ECO:0000256" key="1">
    <source>
        <dbReference type="SAM" id="Phobius"/>
    </source>
</evidence>
<keyword evidence="1" id="KW-0812">Transmembrane</keyword>
<sequence>MVGLAILAGQSWAAFVGIVFAMLNAIGQLLYLPAYPIWSVIIIAVDLLVIYGLAVYGTSSSPGT</sequence>
<proteinExistence type="predicted"/>
<organism evidence="3">
    <name type="scientific">mine drainage metagenome</name>
    <dbReference type="NCBI Taxonomy" id="410659"/>
    <lineage>
        <taxon>unclassified sequences</taxon>
        <taxon>metagenomes</taxon>
        <taxon>ecological metagenomes</taxon>
    </lineage>
</organism>
<evidence type="ECO:0000259" key="2">
    <source>
        <dbReference type="Pfam" id="PF23636"/>
    </source>
</evidence>
<feature type="transmembrane region" description="Helical" evidence="1">
    <location>
        <begin position="12"/>
        <end position="31"/>
    </location>
</feature>
<keyword evidence="1" id="KW-1133">Transmembrane helix</keyword>
<dbReference type="AlphaFoldDB" id="T0Y2T7"/>
<dbReference type="InterPro" id="IPR055568">
    <property type="entry name" value="DUF7144"/>
</dbReference>
<dbReference type="Pfam" id="PF23636">
    <property type="entry name" value="DUF7144"/>
    <property type="match status" value="1"/>
</dbReference>
<accession>T0Y2T7</accession>
<feature type="domain" description="DUF7144" evidence="2">
    <location>
        <begin position="1"/>
        <end position="57"/>
    </location>
</feature>
<dbReference type="EMBL" id="AUZX01016043">
    <property type="protein sequence ID" value="EQD27323.1"/>
    <property type="molecule type" value="Genomic_DNA"/>
</dbReference>
<reference evidence="3" key="2">
    <citation type="journal article" date="2014" name="ISME J.">
        <title>Microbial stratification in low pH oxic and suboxic macroscopic growths along an acid mine drainage.</title>
        <authorList>
            <person name="Mendez-Garcia C."/>
            <person name="Mesa V."/>
            <person name="Sprenger R.R."/>
            <person name="Richter M."/>
            <person name="Diez M.S."/>
            <person name="Solano J."/>
            <person name="Bargiela R."/>
            <person name="Golyshina O.V."/>
            <person name="Manteca A."/>
            <person name="Ramos J.L."/>
            <person name="Gallego J.R."/>
            <person name="Llorente I."/>
            <person name="Martins Dos Santos V.A."/>
            <person name="Jensen O.N."/>
            <person name="Pelaez A.I."/>
            <person name="Sanchez J."/>
            <person name="Ferrer M."/>
        </authorList>
    </citation>
    <scope>NUCLEOTIDE SEQUENCE</scope>
</reference>
<gene>
    <name evidence="3" type="ORF">B1A_21704</name>
</gene>
<protein>
    <submittedName>
        <fullName evidence="3">Integral membrane protein</fullName>
    </submittedName>
</protein>
<comment type="caution">
    <text evidence="3">The sequence shown here is derived from an EMBL/GenBank/DDBJ whole genome shotgun (WGS) entry which is preliminary data.</text>
</comment>
<reference evidence="3" key="1">
    <citation type="submission" date="2013-08" db="EMBL/GenBank/DDBJ databases">
        <authorList>
            <person name="Mendez C."/>
            <person name="Richter M."/>
            <person name="Ferrer M."/>
            <person name="Sanchez J."/>
        </authorList>
    </citation>
    <scope>NUCLEOTIDE SEQUENCE</scope>
</reference>
<evidence type="ECO:0000313" key="3">
    <source>
        <dbReference type="EMBL" id="EQD27323.1"/>
    </source>
</evidence>